<evidence type="ECO:0000313" key="7">
    <source>
        <dbReference type="Proteomes" id="UP000191135"/>
    </source>
</evidence>
<dbReference type="Pfam" id="PF23552">
    <property type="entry name" value="ParB_C"/>
    <property type="match status" value="1"/>
</dbReference>
<dbReference type="Gene3D" id="3.90.1530.30">
    <property type="match status" value="1"/>
</dbReference>
<dbReference type="EMBL" id="CP020330">
    <property type="protein sequence ID" value="AQZ50119.1"/>
    <property type="molecule type" value="Genomic_DNA"/>
</dbReference>
<dbReference type="Gene3D" id="1.10.10.2830">
    <property type="match status" value="1"/>
</dbReference>
<dbReference type="NCBIfam" id="TIGR00180">
    <property type="entry name" value="parB_part"/>
    <property type="match status" value="1"/>
</dbReference>
<dbReference type="GO" id="GO:0045881">
    <property type="term" value="P:positive regulation of sporulation resulting in formation of a cellular spore"/>
    <property type="evidence" value="ECO:0007669"/>
    <property type="project" value="TreeGrafter"/>
</dbReference>
<dbReference type="FunFam" id="3.90.1530.30:FF:000001">
    <property type="entry name" value="Chromosome partitioning protein ParB"/>
    <property type="match status" value="1"/>
</dbReference>
<dbReference type="eggNOG" id="COG1475">
    <property type="taxonomic scope" value="Bacteria"/>
</dbReference>
<keyword evidence="3" id="KW-0238">DNA-binding</keyword>
<comment type="similarity">
    <text evidence="1">Belongs to the ParB family.</text>
</comment>
<dbReference type="SUPFAM" id="SSF110849">
    <property type="entry name" value="ParB/Sulfiredoxin"/>
    <property type="match status" value="1"/>
</dbReference>
<dbReference type="InterPro" id="IPR041468">
    <property type="entry name" value="HTH_ParB/Spo0J"/>
</dbReference>
<reference evidence="6 7" key="1">
    <citation type="submission" date="2017-03" db="EMBL/GenBank/DDBJ databases">
        <title>Foreign affairs: Plasmid Transfer between Roseobacters and Rhizobia.</title>
        <authorList>
            <person name="Bartling P."/>
            <person name="Bunk B."/>
            <person name="Overmann J."/>
            <person name="Brinkmann H."/>
            <person name="Petersen J."/>
        </authorList>
    </citation>
    <scope>NUCLEOTIDE SEQUENCE [LARGE SCALE GENOMIC DNA]</scope>
    <source>
        <strain evidence="6 7">MACL11</strain>
    </source>
</reference>
<evidence type="ECO:0000256" key="4">
    <source>
        <dbReference type="ARBA" id="ARBA00025472"/>
    </source>
</evidence>
<dbReference type="InterPro" id="IPR050336">
    <property type="entry name" value="Chromosome_partition/occlusion"/>
</dbReference>
<gene>
    <name evidence="6" type="primary">parB_1</name>
    <name evidence="6" type="ORF">Mame_00743</name>
</gene>
<dbReference type="SMART" id="SM00470">
    <property type="entry name" value="ParB"/>
    <property type="match status" value="1"/>
</dbReference>
<evidence type="ECO:0000313" key="6">
    <source>
        <dbReference type="EMBL" id="AQZ50119.1"/>
    </source>
</evidence>
<keyword evidence="7" id="KW-1185">Reference proteome</keyword>
<dbReference type="GO" id="GO:0007059">
    <property type="term" value="P:chromosome segregation"/>
    <property type="evidence" value="ECO:0007669"/>
    <property type="project" value="UniProtKB-KW"/>
</dbReference>
<evidence type="ECO:0000256" key="3">
    <source>
        <dbReference type="ARBA" id="ARBA00023125"/>
    </source>
</evidence>
<dbReference type="Pfam" id="PF17762">
    <property type="entry name" value="HTH_ParB"/>
    <property type="match status" value="1"/>
</dbReference>
<dbReference type="InterPro" id="IPR003115">
    <property type="entry name" value="ParB_N"/>
</dbReference>
<keyword evidence="2" id="KW-0159">Chromosome partition</keyword>
<dbReference type="InterPro" id="IPR036086">
    <property type="entry name" value="ParB/Sulfiredoxin_sf"/>
</dbReference>
<dbReference type="AlphaFoldDB" id="A0A1U9YXE6"/>
<protein>
    <submittedName>
        <fullName evidence="6">Chromosome-partitioning protein ParB</fullName>
    </submittedName>
</protein>
<dbReference type="FunFam" id="1.10.10.2830:FF:000001">
    <property type="entry name" value="Chromosome partitioning protein ParB"/>
    <property type="match status" value="1"/>
</dbReference>
<dbReference type="PANTHER" id="PTHR33375:SF1">
    <property type="entry name" value="CHROMOSOME-PARTITIONING PROTEIN PARB-RELATED"/>
    <property type="match status" value="1"/>
</dbReference>
<dbReference type="CDD" id="cd16393">
    <property type="entry name" value="SPO0J_N"/>
    <property type="match status" value="1"/>
</dbReference>
<evidence type="ECO:0000259" key="5">
    <source>
        <dbReference type="SMART" id="SM00470"/>
    </source>
</evidence>
<dbReference type="KEGG" id="mmed:Mame_00743"/>
<dbReference type="GO" id="GO:0003677">
    <property type="term" value="F:DNA binding"/>
    <property type="evidence" value="ECO:0007669"/>
    <property type="project" value="UniProtKB-KW"/>
</dbReference>
<dbReference type="Proteomes" id="UP000191135">
    <property type="component" value="Chromosome"/>
</dbReference>
<dbReference type="GO" id="GO:0005694">
    <property type="term" value="C:chromosome"/>
    <property type="evidence" value="ECO:0007669"/>
    <property type="project" value="TreeGrafter"/>
</dbReference>
<dbReference type="InterPro" id="IPR057240">
    <property type="entry name" value="ParB_dimer_C"/>
</dbReference>
<feature type="domain" description="ParB-like N-terminal" evidence="5">
    <location>
        <begin position="39"/>
        <end position="129"/>
    </location>
</feature>
<dbReference type="PANTHER" id="PTHR33375">
    <property type="entry name" value="CHROMOSOME-PARTITIONING PROTEIN PARB-RELATED"/>
    <property type="match status" value="1"/>
</dbReference>
<dbReference type="STRING" id="1122214.Mame_00743"/>
<dbReference type="InterPro" id="IPR004437">
    <property type="entry name" value="ParB/RepB/Spo0J"/>
</dbReference>
<accession>A0A1U9YXE6</accession>
<name>A0A1U9YXE6_9HYPH</name>
<evidence type="ECO:0000256" key="1">
    <source>
        <dbReference type="ARBA" id="ARBA00006295"/>
    </source>
</evidence>
<proteinExistence type="inferred from homology"/>
<evidence type="ECO:0000256" key="2">
    <source>
        <dbReference type="ARBA" id="ARBA00022829"/>
    </source>
</evidence>
<organism evidence="6 7">
    <name type="scientific">Martelella mediterranea DSM 17316</name>
    <dbReference type="NCBI Taxonomy" id="1122214"/>
    <lineage>
        <taxon>Bacteria</taxon>
        <taxon>Pseudomonadati</taxon>
        <taxon>Pseudomonadota</taxon>
        <taxon>Alphaproteobacteria</taxon>
        <taxon>Hyphomicrobiales</taxon>
        <taxon>Aurantimonadaceae</taxon>
        <taxon>Martelella</taxon>
    </lineage>
</organism>
<comment type="function">
    <text evidence="4">Involved in chromosome partition. Localize to both poles of the predivisional cell following completion of DNA replication. Binds to the DNA origin of replication.</text>
</comment>
<dbReference type="Pfam" id="PF02195">
    <property type="entry name" value="ParB_N"/>
    <property type="match status" value="1"/>
</dbReference>
<sequence length="294" mass="32240">MVNAMSDDSSKRRLGRGLAALIGDIEKPAETDAPVTADRRIPIEFITRNPRNPRRHFEEADLRDLAASVRQHGIVQPVVVRTIGTQRYEIIAGERRWRAAQLAGLADVPALIRDVDDRTALEIAIVENVQRADLNPLEEANGYELLIAEHGYTQNDLGDIIGKSRSHVANSLRLLKLPEGVQTMLAEGALSAGHARALISTPDPASLARTIVERGLSVRDAEKLAQKAIEGGGQSNRAPRQKDADTLALEQTLSDRLGLSVVIDHKSNGGQIRISYKTLDQLDDLCRRLDRTPN</sequence>